<dbReference type="Pfam" id="PF00134">
    <property type="entry name" value="Cyclin_N"/>
    <property type="match status" value="1"/>
</dbReference>
<dbReference type="InterPro" id="IPR036915">
    <property type="entry name" value="Cyclin-like_sf"/>
</dbReference>
<dbReference type="GO" id="GO:0019901">
    <property type="term" value="F:protein kinase binding"/>
    <property type="evidence" value="ECO:0007669"/>
    <property type="project" value="InterPro"/>
</dbReference>
<dbReference type="OrthoDB" id="10250320at2759"/>
<dbReference type="PANTHER" id="PTHR15615">
    <property type="match status" value="1"/>
</dbReference>
<dbReference type="GO" id="GO:0016538">
    <property type="term" value="F:cyclin-dependent protein serine/threonine kinase regulator activity"/>
    <property type="evidence" value="ECO:0007669"/>
    <property type="project" value="TreeGrafter"/>
</dbReference>
<protein>
    <recommendedName>
        <fullName evidence="1">Cyclin N-terminal domain-containing protein</fullName>
    </recommendedName>
</protein>
<feature type="domain" description="Cyclin N-terminal" evidence="1">
    <location>
        <begin position="97"/>
        <end position="196"/>
    </location>
</feature>
<dbReference type="SUPFAM" id="SSF47954">
    <property type="entry name" value="Cyclin-like"/>
    <property type="match status" value="1"/>
</dbReference>
<proteinExistence type="predicted"/>
<dbReference type="PANTHER" id="PTHR15615:SF108">
    <property type="entry name" value="PROTEIN CNPPD1"/>
    <property type="match status" value="1"/>
</dbReference>
<dbReference type="EMBL" id="RBNI01021430">
    <property type="protein sequence ID" value="RUO96422.1"/>
    <property type="molecule type" value="Genomic_DNA"/>
</dbReference>
<comment type="caution">
    <text evidence="2">The sequence shown here is derived from an EMBL/GenBank/DDBJ whole genome shotgun (WGS) entry which is preliminary data.</text>
</comment>
<dbReference type="CDD" id="cd20557">
    <property type="entry name" value="CYCLIN_ScPCL1-like"/>
    <property type="match status" value="1"/>
</dbReference>
<dbReference type="Proteomes" id="UP000268093">
    <property type="component" value="Unassembled WGS sequence"/>
</dbReference>
<evidence type="ECO:0000259" key="1">
    <source>
        <dbReference type="Pfam" id="PF00134"/>
    </source>
</evidence>
<evidence type="ECO:0000313" key="2">
    <source>
        <dbReference type="EMBL" id="RUO96422.1"/>
    </source>
</evidence>
<dbReference type="Gene3D" id="1.10.472.10">
    <property type="entry name" value="Cyclin-like"/>
    <property type="match status" value="1"/>
</dbReference>
<name>A0A433A105_9FUNG</name>
<keyword evidence="3" id="KW-1185">Reference proteome</keyword>
<evidence type="ECO:0000313" key="3">
    <source>
        <dbReference type="Proteomes" id="UP000268093"/>
    </source>
</evidence>
<dbReference type="GO" id="GO:0005634">
    <property type="term" value="C:nucleus"/>
    <property type="evidence" value="ECO:0007669"/>
    <property type="project" value="TreeGrafter"/>
</dbReference>
<gene>
    <name evidence="2" type="ORF">BC936DRAFT_142062</name>
</gene>
<dbReference type="AlphaFoldDB" id="A0A433A105"/>
<dbReference type="GO" id="GO:0000307">
    <property type="term" value="C:cyclin-dependent protein kinase holoenzyme complex"/>
    <property type="evidence" value="ECO:0007669"/>
    <property type="project" value="TreeGrafter"/>
</dbReference>
<dbReference type="InterPro" id="IPR013922">
    <property type="entry name" value="Cyclin_PHO80-like"/>
</dbReference>
<organism evidence="2 3">
    <name type="scientific">Jimgerdemannia flammicorona</name>
    <dbReference type="NCBI Taxonomy" id="994334"/>
    <lineage>
        <taxon>Eukaryota</taxon>
        <taxon>Fungi</taxon>
        <taxon>Fungi incertae sedis</taxon>
        <taxon>Mucoromycota</taxon>
        <taxon>Mucoromycotina</taxon>
        <taxon>Endogonomycetes</taxon>
        <taxon>Endogonales</taxon>
        <taxon>Endogonaceae</taxon>
        <taxon>Jimgerdemannia</taxon>
    </lineage>
</organism>
<reference evidence="2 3" key="1">
    <citation type="journal article" date="2018" name="New Phytol.">
        <title>Phylogenomics of Endogonaceae and evolution of mycorrhizas within Mucoromycota.</title>
        <authorList>
            <person name="Chang Y."/>
            <person name="Desiro A."/>
            <person name="Na H."/>
            <person name="Sandor L."/>
            <person name="Lipzen A."/>
            <person name="Clum A."/>
            <person name="Barry K."/>
            <person name="Grigoriev I.V."/>
            <person name="Martin F.M."/>
            <person name="Stajich J.E."/>
            <person name="Smith M.E."/>
            <person name="Bonito G."/>
            <person name="Spatafora J.W."/>
        </authorList>
    </citation>
    <scope>NUCLEOTIDE SEQUENCE [LARGE SCALE GENOMIC DNA]</scope>
    <source>
        <strain evidence="2 3">GMNB39</strain>
    </source>
</reference>
<dbReference type="InterPro" id="IPR006671">
    <property type="entry name" value="Cyclin_N"/>
</dbReference>
<sequence length="240" mass="26110">MATQTIPPKPWHPIPDSLIGKLAGLFEHLTAEIASNPGLTAIAQAAPMGGLAQIKHPLLTPSHDGPVDFTYTSFDAILNPLPSNAGLNGLPAPTLPELLPFIKTITDTCKISVVTILVALIYVKRLQSSLPADYITEYGTAHRIFVSSVLVASKFLEDDPLTTKKLVDATSGEVWTMKDITQMEIAFLKFVKWDLRVEVEHLQEFLTEHDVEVPELKLSLCPTLVSSVTSDSALATNQQC</sequence>
<accession>A0A433A105</accession>